<gene>
    <name evidence="9" type="ORF">E1163_05070</name>
</gene>
<keyword evidence="4 7" id="KW-0808">Transferase</keyword>
<comment type="caution">
    <text evidence="9">The sequence shown here is derived from an EMBL/GenBank/DDBJ whole genome shotgun (WGS) entry which is preliminary data.</text>
</comment>
<comment type="catalytic activity">
    <reaction evidence="6 7">
        <text>lipid IVA (E. coli) + CMP-3-deoxy-beta-D-manno-octulosonate = alpha-Kdo-(2-&gt;6)-lipid IVA (E. coli) + CMP + H(+)</text>
        <dbReference type="Rhea" id="RHEA:28066"/>
        <dbReference type="ChEBI" id="CHEBI:15378"/>
        <dbReference type="ChEBI" id="CHEBI:58603"/>
        <dbReference type="ChEBI" id="CHEBI:60364"/>
        <dbReference type="ChEBI" id="CHEBI:60377"/>
        <dbReference type="ChEBI" id="CHEBI:85987"/>
        <dbReference type="EC" id="2.4.99.12"/>
    </reaction>
</comment>
<dbReference type="Proteomes" id="UP000798808">
    <property type="component" value="Unassembled WGS sequence"/>
</dbReference>
<keyword evidence="7" id="KW-1003">Cell membrane</keyword>
<comment type="similarity">
    <text evidence="7">Belongs to the glycosyltransferase group 1 family.</text>
</comment>
<dbReference type="InterPro" id="IPR038107">
    <property type="entry name" value="Glycos_transf_N_sf"/>
</dbReference>
<evidence type="ECO:0000313" key="9">
    <source>
        <dbReference type="EMBL" id="MTI24310.1"/>
    </source>
</evidence>
<comment type="subcellular location">
    <subcellularLocation>
        <location evidence="7">Cell membrane</location>
    </subcellularLocation>
</comment>
<evidence type="ECO:0000256" key="7">
    <source>
        <dbReference type="RuleBase" id="RU365103"/>
    </source>
</evidence>
<comment type="function">
    <text evidence="7">Involved in lipopolysaccharide (LPS) biosynthesis. Catalyzes the transfer of 3-deoxy-D-manno-octulosonate (Kdo) residue(s) from CMP-Kdo to lipid IV(A), the tetraacyldisaccharide-1,4'-bisphosphate precursor of lipid A.</text>
</comment>
<dbReference type="EC" id="2.4.99.12" evidence="2 7"/>
<evidence type="ECO:0000256" key="3">
    <source>
        <dbReference type="ARBA" id="ARBA00019077"/>
    </source>
</evidence>
<dbReference type="Gene3D" id="3.40.50.2000">
    <property type="entry name" value="Glycogen Phosphorylase B"/>
    <property type="match status" value="1"/>
</dbReference>
<evidence type="ECO:0000256" key="4">
    <source>
        <dbReference type="ARBA" id="ARBA00022679"/>
    </source>
</evidence>
<evidence type="ECO:0000256" key="2">
    <source>
        <dbReference type="ARBA" id="ARBA00012621"/>
    </source>
</evidence>
<evidence type="ECO:0000256" key="5">
    <source>
        <dbReference type="ARBA" id="ARBA00031445"/>
    </source>
</evidence>
<dbReference type="PANTHER" id="PTHR42755">
    <property type="entry name" value="3-DEOXY-MANNO-OCTULOSONATE CYTIDYLYLTRANSFERASE"/>
    <property type="match status" value="1"/>
</dbReference>
<dbReference type="PANTHER" id="PTHR42755:SF1">
    <property type="entry name" value="3-DEOXY-D-MANNO-OCTULOSONIC ACID TRANSFERASE, MITOCHONDRIAL-RELATED"/>
    <property type="match status" value="1"/>
</dbReference>
<comment type="pathway">
    <text evidence="1 7">Bacterial outer membrane biogenesis; LPS core biosynthesis.</text>
</comment>
<dbReference type="Pfam" id="PF04413">
    <property type="entry name" value="Glycos_transf_N"/>
    <property type="match status" value="1"/>
</dbReference>
<dbReference type="GO" id="GO:0016740">
    <property type="term" value="F:transferase activity"/>
    <property type="evidence" value="ECO:0007669"/>
    <property type="project" value="UniProtKB-KW"/>
</dbReference>
<dbReference type="InterPro" id="IPR039901">
    <property type="entry name" value="Kdotransferase"/>
</dbReference>
<name>A0ABW9RK50_9BACT</name>
<organism evidence="9 10">
    <name type="scientific">Fulvivirga kasyanovii</name>
    <dbReference type="NCBI Taxonomy" id="396812"/>
    <lineage>
        <taxon>Bacteria</taxon>
        <taxon>Pseudomonadati</taxon>
        <taxon>Bacteroidota</taxon>
        <taxon>Cytophagia</taxon>
        <taxon>Cytophagales</taxon>
        <taxon>Fulvivirgaceae</taxon>
        <taxon>Fulvivirga</taxon>
    </lineage>
</organism>
<evidence type="ECO:0000313" key="10">
    <source>
        <dbReference type="Proteomes" id="UP000798808"/>
    </source>
</evidence>
<dbReference type="EMBL" id="SMLW01000395">
    <property type="protein sequence ID" value="MTI24310.1"/>
    <property type="molecule type" value="Genomic_DNA"/>
</dbReference>
<keyword evidence="10" id="KW-1185">Reference proteome</keyword>
<reference evidence="9 10" key="1">
    <citation type="submission" date="2019-02" db="EMBL/GenBank/DDBJ databases">
        <authorList>
            <person name="Goldberg S.R."/>
            <person name="Haltli B.A."/>
            <person name="Correa H."/>
            <person name="Russell K.G."/>
        </authorList>
    </citation>
    <scope>NUCLEOTIDE SEQUENCE [LARGE SCALE GENOMIC DNA]</scope>
    <source>
        <strain evidence="9 10">JCM 16186</strain>
    </source>
</reference>
<keyword evidence="7" id="KW-0472">Membrane</keyword>
<evidence type="ECO:0000256" key="1">
    <source>
        <dbReference type="ARBA" id="ARBA00004713"/>
    </source>
</evidence>
<dbReference type="RefSeq" id="WP_155170170.1">
    <property type="nucleotide sequence ID" value="NZ_BAAAFL010000002.1"/>
</dbReference>
<evidence type="ECO:0000256" key="6">
    <source>
        <dbReference type="ARBA" id="ARBA00049183"/>
    </source>
</evidence>
<evidence type="ECO:0000259" key="8">
    <source>
        <dbReference type="Pfam" id="PF04413"/>
    </source>
</evidence>
<dbReference type="InterPro" id="IPR007507">
    <property type="entry name" value="Glycos_transf_N"/>
</dbReference>
<protein>
    <recommendedName>
        <fullName evidence="3 7">3-deoxy-D-manno-octulosonic acid transferase</fullName>
        <shortName evidence="7">Kdo transferase</shortName>
        <ecNumber evidence="2 7">2.4.99.12</ecNumber>
    </recommendedName>
    <alternativeName>
        <fullName evidence="5 7">Lipid IV(A) 3-deoxy-D-manno-octulosonic acid transferase</fullName>
    </alternativeName>
</protein>
<accession>A0ABW9RK50</accession>
<keyword evidence="7" id="KW-0448">Lipopolysaccharide biosynthesis</keyword>
<proteinExistence type="inferred from homology"/>
<feature type="domain" description="3-deoxy-D-manno-octulosonic-acid transferase N-terminal" evidence="8">
    <location>
        <begin position="37"/>
        <end position="208"/>
    </location>
</feature>
<sequence length="414" mass="47874">MGGFIYNISLFFYNVFIRIAALFNKKARLFVEGRKNLFQRIKKAVAGSDAPVAWFHCASLGEFEQGRPLIDAFKQEYPDHKIFLTFFSPSGYEVRKNYIGADYIFYLPVDSKKHAKKFLDLVNPEIVFFVKYEFWHHYAKELRARNIPLLSTSSIFRENQLFFKKYGNFNRCILKNFTYFFVQDVQSLKLLESIDITNASISGDTRFDRVMTICKNKKELPEVASFKNGRKLMVIGSCWPEDLDVLIPFINDTDLKYIIAPHEIEEKFIERIERDLIKKVVRYSELKDFRDPSEFDVLVIDNIGMLSSLYAYGNYAYVGGAYGQGLHNILEPATFGLPVFFGNKNYTKFREARDLTNLGGAVALSGYDDLRNQFRAFSDETTYNIGSQINTGYVKDNTGATRKIIDYCKTILKP</sequence>
<dbReference type="Gene3D" id="3.40.50.11720">
    <property type="entry name" value="3-Deoxy-D-manno-octulosonic-acid transferase, N-terminal domain"/>
    <property type="match status" value="1"/>
</dbReference>